<dbReference type="PANTHER" id="PTHR33395">
    <property type="entry name" value="TRANSCRIPTASE, PUTATIVE-RELATED-RELATED"/>
    <property type="match status" value="1"/>
</dbReference>
<sequence length="189" mass="22624">MTKREDMINDIIVAPYLGKSDHVVLIISLSYAYQETGKKEYFNFTKANIEEMRKDLENIRWVDELKCLSGKEAWEKLRKELDRVTEKYVPKMGGSRARRNKWFHRDTLRTVWQKHKLYRRWLQTKNEQNYQAYIRNRNKTTKACRKAKKKLEEMVATQAKTNPKSFWSYMKSKMKSKTGIADLKRSDGS</sequence>
<dbReference type="EMBL" id="KQ418971">
    <property type="protein sequence ID" value="KOF85083.1"/>
    <property type="molecule type" value="Genomic_DNA"/>
</dbReference>
<dbReference type="GO" id="GO:0007508">
    <property type="term" value="P:larval heart development"/>
    <property type="evidence" value="ECO:0007669"/>
    <property type="project" value="TreeGrafter"/>
</dbReference>
<dbReference type="GO" id="GO:0061343">
    <property type="term" value="P:cell adhesion involved in heart morphogenesis"/>
    <property type="evidence" value="ECO:0007669"/>
    <property type="project" value="TreeGrafter"/>
</dbReference>
<dbReference type="PANTHER" id="PTHR33395:SF22">
    <property type="entry name" value="REVERSE TRANSCRIPTASE DOMAIN-CONTAINING PROTEIN"/>
    <property type="match status" value="1"/>
</dbReference>
<reference evidence="1" key="1">
    <citation type="submission" date="2015-07" db="EMBL/GenBank/DDBJ databases">
        <title>MeaNS - Measles Nucleotide Surveillance Program.</title>
        <authorList>
            <person name="Tran T."/>
            <person name="Druce J."/>
        </authorList>
    </citation>
    <scope>NUCLEOTIDE SEQUENCE</scope>
    <source>
        <strain evidence="1">UCB-OBI-ISO-001</strain>
        <tissue evidence="1">Gonad</tissue>
    </source>
</reference>
<organism evidence="1">
    <name type="scientific">Octopus bimaculoides</name>
    <name type="common">California two-spotted octopus</name>
    <dbReference type="NCBI Taxonomy" id="37653"/>
    <lineage>
        <taxon>Eukaryota</taxon>
        <taxon>Metazoa</taxon>
        <taxon>Spiralia</taxon>
        <taxon>Lophotrochozoa</taxon>
        <taxon>Mollusca</taxon>
        <taxon>Cephalopoda</taxon>
        <taxon>Coleoidea</taxon>
        <taxon>Octopodiformes</taxon>
        <taxon>Octopoda</taxon>
        <taxon>Incirrata</taxon>
        <taxon>Octopodidae</taxon>
        <taxon>Octopus</taxon>
    </lineage>
</organism>
<gene>
    <name evidence="1" type="ORF">OCBIM_22020877mg</name>
</gene>
<evidence type="ECO:0008006" key="2">
    <source>
        <dbReference type="Google" id="ProtNLM"/>
    </source>
</evidence>
<protein>
    <recommendedName>
        <fullName evidence="2">Endonuclease/exonuclease/phosphatase domain-containing protein</fullName>
    </recommendedName>
</protein>
<name>A0A0L8H735_OCTBM</name>
<dbReference type="GO" id="GO:0031012">
    <property type="term" value="C:extracellular matrix"/>
    <property type="evidence" value="ECO:0007669"/>
    <property type="project" value="TreeGrafter"/>
</dbReference>
<proteinExistence type="predicted"/>
<evidence type="ECO:0000313" key="1">
    <source>
        <dbReference type="EMBL" id="KOF85083.1"/>
    </source>
</evidence>
<dbReference type="AlphaFoldDB" id="A0A0L8H735"/>
<accession>A0A0L8H735</accession>